<keyword evidence="3 10" id="KW-0808">Transferase</keyword>
<keyword evidence="1 10" id="KW-0240">DNA-directed RNA polymerase</keyword>
<dbReference type="GO" id="GO:1990077">
    <property type="term" value="C:primosome complex"/>
    <property type="evidence" value="ECO:0007669"/>
    <property type="project" value="UniProtKB-KW"/>
</dbReference>
<dbReference type="EC" id="2.7.7.101" evidence="10"/>
<keyword evidence="5 10" id="KW-0235">DNA replication</keyword>
<dbReference type="Pfam" id="PF01751">
    <property type="entry name" value="Toprim"/>
    <property type="match status" value="1"/>
</dbReference>
<evidence type="ECO:0000313" key="14">
    <source>
        <dbReference type="Proteomes" id="UP000060778"/>
    </source>
</evidence>
<keyword evidence="6" id="KW-0479">Metal-binding</keyword>
<name>A0A0U2VBX4_9CREN</name>
<dbReference type="InterPro" id="IPR020607">
    <property type="entry name" value="Primase_DnaG_arc"/>
</dbReference>
<dbReference type="SMART" id="SM00493">
    <property type="entry name" value="TOPRIM"/>
    <property type="match status" value="1"/>
</dbReference>
<comment type="subunit">
    <text evidence="10">Forms a ternary complex with MCM helicase and DNA. Component of the archaeal exosome complex.</text>
</comment>
<dbReference type="Proteomes" id="UP000060778">
    <property type="component" value="Chromosome"/>
</dbReference>
<dbReference type="InterPro" id="IPR034154">
    <property type="entry name" value="TOPRIM_DnaG/twinkle"/>
</dbReference>
<dbReference type="GO" id="GO:0000178">
    <property type="term" value="C:exosome (RNase complex)"/>
    <property type="evidence" value="ECO:0007669"/>
    <property type="project" value="UniProtKB-KW"/>
</dbReference>
<protein>
    <recommendedName>
        <fullName evidence="10">DNA primase DnaG</fullName>
        <ecNumber evidence="10">2.7.7.101</ecNumber>
    </recommendedName>
</protein>
<evidence type="ECO:0000256" key="9">
    <source>
        <dbReference type="ARBA" id="ARBA00023163"/>
    </source>
</evidence>
<dbReference type="GO" id="GO:0003899">
    <property type="term" value="F:DNA-directed RNA polymerase activity"/>
    <property type="evidence" value="ECO:0007669"/>
    <property type="project" value="UniProtKB-UniRule"/>
</dbReference>
<dbReference type="InterPro" id="IPR050219">
    <property type="entry name" value="DnaG_primase"/>
</dbReference>
<feature type="coiled-coil region" evidence="11">
    <location>
        <begin position="255"/>
        <end position="303"/>
    </location>
</feature>
<dbReference type="GeneID" id="30679988"/>
<dbReference type="SUPFAM" id="SSF110455">
    <property type="entry name" value="Toprim domain"/>
    <property type="match status" value="1"/>
</dbReference>
<dbReference type="GO" id="GO:0008143">
    <property type="term" value="F:poly(A) binding"/>
    <property type="evidence" value="ECO:0007669"/>
    <property type="project" value="InterPro"/>
</dbReference>
<comment type="catalytic activity">
    <reaction evidence="10">
        <text>ssDNA + n NTP = ssDNA/pppN(pN)n-1 hybrid + (n-1) diphosphate.</text>
        <dbReference type="EC" id="2.7.7.101"/>
    </reaction>
</comment>
<evidence type="ECO:0000256" key="6">
    <source>
        <dbReference type="ARBA" id="ARBA00022723"/>
    </source>
</evidence>
<feature type="domain" description="Toprim" evidence="12">
    <location>
        <begin position="167"/>
        <end position="243"/>
    </location>
</feature>
<comment type="similarity">
    <text evidence="10">Belongs to the archaeal DnaG primase family.</text>
</comment>
<reference evidence="13 14" key="1">
    <citation type="submission" date="2013-11" db="EMBL/GenBank/DDBJ databases">
        <title>Comparative genomics of Ignicoccus.</title>
        <authorList>
            <person name="Podar M."/>
        </authorList>
    </citation>
    <scope>NUCLEOTIDE SEQUENCE [LARGE SCALE GENOMIC DNA]</scope>
    <source>
        <strain evidence="13 14">DSM 13165</strain>
    </source>
</reference>
<evidence type="ECO:0000256" key="10">
    <source>
        <dbReference type="HAMAP-Rule" id="MF_00007"/>
    </source>
</evidence>
<keyword evidence="11" id="KW-0175">Coiled coil</keyword>
<evidence type="ECO:0000256" key="7">
    <source>
        <dbReference type="ARBA" id="ARBA00022835"/>
    </source>
</evidence>
<keyword evidence="8" id="KW-0460">Magnesium</keyword>
<dbReference type="Gene3D" id="3.40.1360.10">
    <property type="match status" value="1"/>
</dbReference>
<organism evidence="13 14">
    <name type="scientific">Ignicoccus islandicus DSM 13165</name>
    <dbReference type="NCBI Taxonomy" id="940295"/>
    <lineage>
        <taxon>Archaea</taxon>
        <taxon>Thermoproteota</taxon>
        <taxon>Thermoprotei</taxon>
        <taxon>Desulfurococcales</taxon>
        <taxon>Desulfurococcaceae</taxon>
        <taxon>Ignicoccus</taxon>
    </lineage>
</organism>
<evidence type="ECO:0000313" key="13">
    <source>
        <dbReference type="EMBL" id="ALU11602.1"/>
    </source>
</evidence>
<accession>A0A0U2VBX4</accession>
<dbReference type="PANTHER" id="PTHR30313">
    <property type="entry name" value="DNA PRIMASE"/>
    <property type="match status" value="1"/>
</dbReference>
<sequence length="479" mass="53829">MVKYIIKAHVEVEGPVNEHDIIGAIFGQTEGLLGEQFDLRELQDKNRIGRIIVKLGPRQGNKVSGEILIPSNLDRVETALLAALIESVEKVGPYPARIRVIDIIDVRAQKIKSIIERAKEILRKWEKEKTMDVREILKEITESVRTADIIEYGPEKLPAGPDVDKSDTVIIVEGRADVLNLLRYGYTNAIALGGATTKIPETIKRLAKDKVAIAFVDGDRGGTMILKELLREADIDYVARAPPGKEVEDLTGREIARALANLMKASEVKAELEKMEQLQQSEMKELKEVLEKVSEIKKEEESKSTKPEEKEKVTTQTQIVQEVKEVPQTQSAIEVQVQQPQVEKEKLVEEKESKVTVPTEKGLSETQIQLPAEKEEKEVVEYKMVIPEEVFNKLNELTGRLEAIIYDSNWNVVKKVPTRDLVENLKEVDDVRAVVMDGVVTQRLLDVLGTKNPGTAKLVLAKRMARITHRPKGVFIILL</sequence>
<dbReference type="STRING" id="940295.EYM_02975"/>
<dbReference type="OrthoDB" id="8643at2157"/>
<gene>
    <name evidence="10" type="primary">dnaG</name>
    <name evidence="13" type="ORF">EYM_02975</name>
</gene>
<evidence type="ECO:0000256" key="3">
    <source>
        <dbReference type="ARBA" id="ARBA00022679"/>
    </source>
</evidence>
<keyword evidence="2 10" id="KW-0639">Primosome</keyword>
<keyword evidence="7 10" id="KW-0271">Exosome</keyword>
<dbReference type="PROSITE" id="PS50880">
    <property type="entry name" value="TOPRIM"/>
    <property type="match status" value="1"/>
</dbReference>
<evidence type="ECO:0000256" key="11">
    <source>
        <dbReference type="SAM" id="Coils"/>
    </source>
</evidence>
<comment type="function">
    <text evidence="10">RNA polymerase that catalyzes the synthesis of short RNA molecules used as primers for DNA polymerase during DNA replication. Also part of the exosome, which is a complex involved in RNA degradation. Acts as a poly(A)-binding protein that enhances the interaction between heteropolymeric, adenine-rich transcripts and the exosome.</text>
</comment>
<dbReference type="EMBL" id="CP006867">
    <property type="protein sequence ID" value="ALU11602.1"/>
    <property type="molecule type" value="Genomic_DNA"/>
</dbReference>
<evidence type="ECO:0000256" key="2">
    <source>
        <dbReference type="ARBA" id="ARBA00022515"/>
    </source>
</evidence>
<dbReference type="InterPro" id="IPR006171">
    <property type="entry name" value="TOPRIM_dom"/>
</dbReference>
<dbReference type="GO" id="GO:0005737">
    <property type="term" value="C:cytoplasm"/>
    <property type="evidence" value="ECO:0007669"/>
    <property type="project" value="TreeGrafter"/>
</dbReference>
<dbReference type="GO" id="GO:0006269">
    <property type="term" value="P:DNA replication, synthesis of primer"/>
    <property type="evidence" value="ECO:0007669"/>
    <property type="project" value="UniProtKB-UniRule"/>
</dbReference>
<keyword evidence="4 10" id="KW-0548">Nucleotidyltransferase</keyword>
<dbReference type="HAMAP" id="MF_00007">
    <property type="entry name" value="DNA_primase_DnaG_arc"/>
    <property type="match status" value="1"/>
</dbReference>
<dbReference type="CDD" id="cd01029">
    <property type="entry name" value="TOPRIM_primases"/>
    <property type="match status" value="1"/>
</dbReference>
<dbReference type="PATRIC" id="fig|940295.4.peg.580"/>
<dbReference type="GO" id="GO:0046872">
    <property type="term" value="F:metal ion binding"/>
    <property type="evidence" value="ECO:0007669"/>
    <property type="project" value="UniProtKB-KW"/>
</dbReference>
<evidence type="ECO:0000259" key="12">
    <source>
        <dbReference type="PROSITE" id="PS50880"/>
    </source>
</evidence>
<dbReference type="GO" id="GO:0000428">
    <property type="term" value="C:DNA-directed RNA polymerase complex"/>
    <property type="evidence" value="ECO:0007669"/>
    <property type="project" value="UniProtKB-KW"/>
</dbReference>
<evidence type="ECO:0000256" key="1">
    <source>
        <dbReference type="ARBA" id="ARBA00022478"/>
    </source>
</evidence>
<keyword evidence="9 10" id="KW-0804">Transcription</keyword>
<dbReference type="KEGG" id="iis:EYM_02975"/>
<proteinExistence type="inferred from homology"/>
<keyword evidence="14" id="KW-1185">Reference proteome</keyword>
<evidence type="ECO:0000256" key="5">
    <source>
        <dbReference type="ARBA" id="ARBA00022705"/>
    </source>
</evidence>
<dbReference type="AlphaFoldDB" id="A0A0U2VBX4"/>
<dbReference type="NCBIfam" id="NF003108">
    <property type="entry name" value="PRK04031.1-1"/>
    <property type="match status" value="1"/>
</dbReference>
<dbReference type="PANTHER" id="PTHR30313:SF2">
    <property type="entry name" value="DNA PRIMASE"/>
    <property type="match status" value="1"/>
</dbReference>
<evidence type="ECO:0000256" key="8">
    <source>
        <dbReference type="ARBA" id="ARBA00022842"/>
    </source>
</evidence>
<dbReference type="RefSeq" id="WP_075049585.1">
    <property type="nucleotide sequence ID" value="NZ_CP006867.1"/>
</dbReference>
<evidence type="ECO:0000256" key="4">
    <source>
        <dbReference type="ARBA" id="ARBA00022695"/>
    </source>
</evidence>